<organism evidence="4">
    <name type="scientific">Leptosphaeria maculans (strain JN3 / isolate v23.1.3 / race Av1-4-5-6-7-8)</name>
    <name type="common">Blackleg fungus</name>
    <name type="synonym">Phoma lingam</name>
    <dbReference type="NCBI Taxonomy" id="985895"/>
    <lineage>
        <taxon>Eukaryota</taxon>
        <taxon>Fungi</taxon>
        <taxon>Dikarya</taxon>
        <taxon>Ascomycota</taxon>
        <taxon>Pezizomycotina</taxon>
        <taxon>Dothideomycetes</taxon>
        <taxon>Pleosporomycetidae</taxon>
        <taxon>Pleosporales</taxon>
        <taxon>Pleosporineae</taxon>
        <taxon>Leptosphaeriaceae</taxon>
        <taxon>Plenodomus</taxon>
        <taxon>Plenodomus lingam/Leptosphaeria maculans species complex</taxon>
    </lineage>
</organism>
<sequence length="201" mass="23651">MPYLIASASASTIRIRSYIYIYIRIRIYIYIHIRIRIYIYIHIRIRIYIGIYIGIYTSLGLHFPSHATPNTPRFHFIFSCSTMILFERDVVLKKLDFHMCRSLSPVRLSPWMNKRGPAKASHTNTRATRPAPPAHTYTTLHASASQPARPPPAQTMPSRAHKGAKKDEENKPETQWLERHEKSKEKRYKKRWVYNDVEKRG</sequence>
<feature type="compositionally biased region" description="Basic and acidic residues" evidence="1">
    <location>
        <begin position="165"/>
        <end position="184"/>
    </location>
</feature>
<dbReference type="AlphaFoldDB" id="E4ZTI0"/>
<keyword evidence="2" id="KW-0812">Transmembrane</keyword>
<dbReference type="EMBL" id="FP929125">
    <property type="protein sequence ID" value="CBX94836.1"/>
    <property type="molecule type" value="Genomic_DNA"/>
</dbReference>
<proteinExistence type="predicted"/>
<dbReference type="Proteomes" id="UP000002668">
    <property type="component" value="Genome"/>
</dbReference>
<feature type="region of interest" description="Disordered" evidence="1">
    <location>
        <begin position="114"/>
        <end position="201"/>
    </location>
</feature>
<keyword evidence="2" id="KW-0472">Membrane</keyword>
<dbReference type="InParanoid" id="E4ZTI0"/>
<feature type="transmembrane region" description="Helical" evidence="2">
    <location>
        <begin position="45"/>
        <end position="63"/>
    </location>
</feature>
<evidence type="ECO:0000256" key="1">
    <source>
        <dbReference type="SAM" id="MobiDB-lite"/>
    </source>
</evidence>
<evidence type="ECO:0000256" key="2">
    <source>
        <dbReference type="SAM" id="Phobius"/>
    </source>
</evidence>
<dbReference type="VEuPathDB" id="FungiDB:LEMA_P118390.1"/>
<protein>
    <submittedName>
        <fullName evidence="3">Predicted protein</fullName>
    </submittedName>
</protein>
<feature type="transmembrane region" description="Helical" evidence="2">
    <location>
        <begin position="15"/>
        <end position="33"/>
    </location>
</feature>
<gene>
    <name evidence="3" type="ORF">LEMA_P118390.1</name>
</gene>
<evidence type="ECO:0000313" key="3">
    <source>
        <dbReference type="EMBL" id="CBX94836.1"/>
    </source>
</evidence>
<accession>E4ZTI0</accession>
<evidence type="ECO:0000313" key="4">
    <source>
        <dbReference type="Proteomes" id="UP000002668"/>
    </source>
</evidence>
<dbReference type="HOGENOM" id="CLU_1360621_0_0_1"/>
<keyword evidence="4" id="KW-1185">Reference proteome</keyword>
<keyword evidence="2" id="KW-1133">Transmembrane helix</keyword>
<name>E4ZTI0_LEPMJ</name>
<reference evidence="4" key="1">
    <citation type="journal article" date="2011" name="Nat. Commun.">
        <title>Effector diversification within compartments of the Leptosphaeria maculans genome affected by Repeat-Induced Point mutations.</title>
        <authorList>
            <person name="Rouxel T."/>
            <person name="Grandaubert J."/>
            <person name="Hane J.K."/>
            <person name="Hoede C."/>
            <person name="van de Wouw A.P."/>
            <person name="Couloux A."/>
            <person name="Dominguez V."/>
            <person name="Anthouard V."/>
            <person name="Bally P."/>
            <person name="Bourras S."/>
            <person name="Cozijnsen A.J."/>
            <person name="Ciuffetti L.M."/>
            <person name="Degrave A."/>
            <person name="Dilmaghani A."/>
            <person name="Duret L."/>
            <person name="Fudal I."/>
            <person name="Goodwin S.B."/>
            <person name="Gout L."/>
            <person name="Glaser N."/>
            <person name="Linglin J."/>
            <person name="Kema G.H.J."/>
            <person name="Lapalu N."/>
            <person name="Lawrence C.B."/>
            <person name="May K."/>
            <person name="Meyer M."/>
            <person name="Ollivier B."/>
            <person name="Poulain J."/>
            <person name="Schoch C.L."/>
            <person name="Simon A."/>
            <person name="Spatafora J.W."/>
            <person name="Stachowiak A."/>
            <person name="Turgeon B.G."/>
            <person name="Tyler B.M."/>
            <person name="Vincent D."/>
            <person name="Weissenbach J."/>
            <person name="Amselem J."/>
            <person name="Quesneville H."/>
            <person name="Oliver R.P."/>
            <person name="Wincker P."/>
            <person name="Balesdent M.-H."/>
            <person name="Howlett B.J."/>
        </authorList>
    </citation>
    <scope>NUCLEOTIDE SEQUENCE [LARGE SCALE GENOMIC DNA]</scope>
    <source>
        <strain evidence="4">JN3 / isolate v23.1.3 / race Av1-4-5-6-7-8</strain>
    </source>
</reference>